<proteinExistence type="inferred from homology"/>
<evidence type="ECO:0000256" key="6">
    <source>
        <dbReference type="ARBA" id="ARBA00023316"/>
    </source>
</evidence>
<keyword evidence="2" id="KW-0732">Signal</keyword>
<evidence type="ECO:0000256" key="8">
    <source>
        <dbReference type="SAM" id="Phobius"/>
    </source>
</evidence>
<gene>
    <name evidence="11" type="ORF">PRZ03_02940</name>
</gene>
<evidence type="ECO:0000256" key="3">
    <source>
        <dbReference type="ARBA" id="ARBA00022801"/>
    </source>
</evidence>
<dbReference type="Pfam" id="PF00768">
    <property type="entry name" value="Peptidase_S11"/>
    <property type="match status" value="1"/>
</dbReference>
<keyword evidence="8" id="KW-0472">Membrane</keyword>
<feature type="transmembrane region" description="Helical" evidence="8">
    <location>
        <begin position="47"/>
        <end position="67"/>
    </location>
</feature>
<evidence type="ECO:0000256" key="2">
    <source>
        <dbReference type="ARBA" id="ARBA00022729"/>
    </source>
</evidence>
<evidence type="ECO:0000259" key="10">
    <source>
        <dbReference type="Pfam" id="PF05569"/>
    </source>
</evidence>
<protein>
    <submittedName>
        <fullName evidence="11">M56 family metallopeptidase</fullName>
    </submittedName>
</protein>
<keyword evidence="3" id="KW-0378">Hydrolase</keyword>
<dbReference type="PANTHER" id="PTHR34978">
    <property type="entry name" value="POSSIBLE SENSOR-TRANSDUCER PROTEIN BLAR"/>
    <property type="match status" value="1"/>
</dbReference>
<keyword evidence="8" id="KW-1133">Transmembrane helix</keyword>
<keyword evidence="12" id="KW-1185">Reference proteome</keyword>
<evidence type="ECO:0000256" key="1">
    <source>
        <dbReference type="ARBA" id="ARBA00007164"/>
    </source>
</evidence>
<accession>A0ABT5K9R5</accession>
<dbReference type="SUPFAM" id="SSF56601">
    <property type="entry name" value="beta-lactamase/transpeptidase-like"/>
    <property type="match status" value="1"/>
</dbReference>
<evidence type="ECO:0000256" key="5">
    <source>
        <dbReference type="ARBA" id="ARBA00022984"/>
    </source>
</evidence>
<dbReference type="InterPro" id="IPR012338">
    <property type="entry name" value="Beta-lactam/transpept-like"/>
</dbReference>
<dbReference type="Proteomes" id="UP001221189">
    <property type="component" value="Unassembled WGS sequence"/>
</dbReference>
<organism evidence="11 12">
    <name type="scientific">Roseateles albus</name>
    <dbReference type="NCBI Taxonomy" id="2987525"/>
    <lineage>
        <taxon>Bacteria</taxon>
        <taxon>Pseudomonadati</taxon>
        <taxon>Pseudomonadota</taxon>
        <taxon>Betaproteobacteria</taxon>
        <taxon>Burkholderiales</taxon>
        <taxon>Sphaerotilaceae</taxon>
        <taxon>Roseateles</taxon>
    </lineage>
</organism>
<dbReference type="Pfam" id="PF05569">
    <property type="entry name" value="Peptidase_M56"/>
    <property type="match status" value="1"/>
</dbReference>
<dbReference type="CDD" id="cd07341">
    <property type="entry name" value="M56_BlaR1_MecR1_like"/>
    <property type="match status" value="1"/>
</dbReference>
<evidence type="ECO:0000313" key="12">
    <source>
        <dbReference type="Proteomes" id="UP001221189"/>
    </source>
</evidence>
<dbReference type="InterPro" id="IPR052173">
    <property type="entry name" value="Beta-lactam_resp_regulator"/>
</dbReference>
<keyword evidence="5" id="KW-0573">Peptidoglycan synthesis</keyword>
<feature type="transmembrane region" description="Helical" evidence="8">
    <location>
        <begin position="87"/>
        <end position="120"/>
    </location>
</feature>
<name>A0ABT5K9R5_9BURK</name>
<evidence type="ECO:0000259" key="9">
    <source>
        <dbReference type="Pfam" id="PF00768"/>
    </source>
</evidence>
<reference evidence="11 12" key="1">
    <citation type="submission" date="2022-10" db="EMBL/GenBank/DDBJ databases">
        <title>Paucibacter sp. hw1 Genome sequencing.</title>
        <authorList>
            <person name="Park S."/>
        </authorList>
    </citation>
    <scope>NUCLEOTIDE SEQUENCE [LARGE SCALE GENOMIC DNA]</scope>
    <source>
        <strain evidence="12">hw1</strain>
    </source>
</reference>
<keyword evidence="4" id="KW-0133">Cell shape</keyword>
<dbReference type="InterPro" id="IPR008756">
    <property type="entry name" value="Peptidase_M56"/>
</dbReference>
<feature type="domain" description="Peptidase S11 D-alanyl-D-alanine carboxypeptidase A N-terminal" evidence="9">
    <location>
        <begin position="348"/>
        <end position="570"/>
    </location>
</feature>
<evidence type="ECO:0000256" key="4">
    <source>
        <dbReference type="ARBA" id="ARBA00022960"/>
    </source>
</evidence>
<feature type="transmembrane region" description="Helical" evidence="8">
    <location>
        <begin position="12"/>
        <end position="35"/>
    </location>
</feature>
<feature type="domain" description="Peptidase M56" evidence="10">
    <location>
        <begin position="91"/>
        <end position="261"/>
    </location>
</feature>
<sequence length="592" mass="63000">MSSTLLQSWVPAIGWALLNFVWQGLVVGALAWAALGFLRQAGPRWRYAVCAWSLLICLCLPLAHLVWMLSGDAGSRLPSQLTALPAWLQAVAAQLPALVTAWGLGVMLMALRLGAGLAWLGTLRRRAGPAPQAWQQRMDALAKRLNLGRKVTLGLLPELSSPVTLGLLRPLVLMPTALLSGMPPALLEALLAHELAHVRRWDYLANLLQSLVESLLFFHPVVWCLSGQMRDAREEVADELAAQALDDPRRLAKALQALSLQQAALTPPLAIAANGGKLLQRLERLLAPQAQSAGWKMALPALLVAAASLWMQTQPRLGAGGQASEVAGLAAPNQSARLPSMPQLLQLPVNARHMLLLDESSGAVLMSKDADTAVPIASITKLMTAMVALDARPDLDEPLRIEAGDLNPSRPSAAHLPIGANISRLSALKLTLMPSDNRAAAALARNYAGGTPAFVRAMQAKAQSLGLTQTRFVDPAGILPGNVSSATEVAKIAAAASHYPEIARISSEQSARVGVDGRARAVRNTNPLVGEEGWDIQLSKTGYTSVAGSCLTMRFKSGGQQFTVVLLDADDSAERMRDAGRIRANIAMLHSS</sequence>
<keyword evidence="8" id="KW-0812">Transmembrane</keyword>
<keyword evidence="6" id="KW-0961">Cell wall biogenesis/degradation</keyword>
<comment type="caution">
    <text evidence="11">The sequence shown here is derived from an EMBL/GenBank/DDBJ whole genome shotgun (WGS) entry which is preliminary data.</text>
</comment>
<evidence type="ECO:0000313" key="11">
    <source>
        <dbReference type="EMBL" id="MDC8770515.1"/>
    </source>
</evidence>
<dbReference type="Gene3D" id="3.40.710.10">
    <property type="entry name" value="DD-peptidase/beta-lactamase superfamily"/>
    <property type="match status" value="1"/>
</dbReference>
<dbReference type="InterPro" id="IPR018044">
    <property type="entry name" value="Peptidase_S11"/>
</dbReference>
<comment type="similarity">
    <text evidence="1 7">Belongs to the peptidase S11 family.</text>
</comment>
<dbReference type="InterPro" id="IPR001967">
    <property type="entry name" value="Peptidase_S11_N"/>
</dbReference>
<dbReference type="Gene3D" id="3.30.2010.10">
    <property type="entry name" value="Metalloproteases ('zincins'), catalytic domain"/>
    <property type="match status" value="1"/>
</dbReference>
<dbReference type="EMBL" id="JAQQXT010000001">
    <property type="protein sequence ID" value="MDC8770515.1"/>
    <property type="molecule type" value="Genomic_DNA"/>
</dbReference>
<evidence type="ECO:0000256" key="7">
    <source>
        <dbReference type="RuleBase" id="RU004016"/>
    </source>
</evidence>
<dbReference type="PRINTS" id="PR00725">
    <property type="entry name" value="DADACBPTASE1"/>
</dbReference>
<dbReference type="RefSeq" id="WP_273598942.1">
    <property type="nucleotide sequence ID" value="NZ_JAQQXT010000001.1"/>
</dbReference>
<dbReference type="PANTHER" id="PTHR34978:SF3">
    <property type="entry name" value="SLR0241 PROTEIN"/>
    <property type="match status" value="1"/>
</dbReference>